<keyword evidence="2" id="KW-1185">Reference proteome</keyword>
<reference evidence="1" key="1">
    <citation type="submission" date="2018-05" db="EMBL/GenBank/DDBJ databases">
        <title>Draft genome of Mucuna pruriens seed.</title>
        <authorList>
            <person name="Nnadi N.E."/>
            <person name="Vos R."/>
            <person name="Hasami M.H."/>
            <person name="Devisetty U.K."/>
            <person name="Aguiy J.C."/>
        </authorList>
    </citation>
    <scope>NUCLEOTIDE SEQUENCE [LARGE SCALE GENOMIC DNA]</scope>
    <source>
        <strain evidence="1">JCA_2017</strain>
    </source>
</reference>
<accession>A0A371FSM9</accession>
<protein>
    <submittedName>
        <fullName evidence="1">Uncharacterized protein</fullName>
    </submittedName>
</protein>
<sequence length="105" mass="12370">MIQFQLCVMDLYLALVRDQRPPSNHYRHQYRCYQVSLGGLGQSNMLSLNLISARKLMKLAKEYSQFDILTSQLWGNPSIELTKKSLIGFSHFMIMQLKCQIWKQR</sequence>
<evidence type="ECO:0000313" key="1">
    <source>
        <dbReference type="EMBL" id="RDX81170.1"/>
    </source>
</evidence>
<organism evidence="1 2">
    <name type="scientific">Mucuna pruriens</name>
    <name type="common">Velvet bean</name>
    <name type="synonym">Dolichos pruriens</name>
    <dbReference type="NCBI Taxonomy" id="157652"/>
    <lineage>
        <taxon>Eukaryota</taxon>
        <taxon>Viridiplantae</taxon>
        <taxon>Streptophyta</taxon>
        <taxon>Embryophyta</taxon>
        <taxon>Tracheophyta</taxon>
        <taxon>Spermatophyta</taxon>
        <taxon>Magnoliopsida</taxon>
        <taxon>eudicotyledons</taxon>
        <taxon>Gunneridae</taxon>
        <taxon>Pentapetalae</taxon>
        <taxon>rosids</taxon>
        <taxon>fabids</taxon>
        <taxon>Fabales</taxon>
        <taxon>Fabaceae</taxon>
        <taxon>Papilionoideae</taxon>
        <taxon>50 kb inversion clade</taxon>
        <taxon>NPAAA clade</taxon>
        <taxon>indigoferoid/millettioid clade</taxon>
        <taxon>Phaseoleae</taxon>
        <taxon>Mucuna</taxon>
    </lineage>
</organism>
<name>A0A371FSM9_MUCPR</name>
<gene>
    <name evidence="1" type="ORF">CR513_38186</name>
</gene>
<dbReference type="AlphaFoldDB" id="A0A371FSM9"/>
<evidence type="ECO:0000313" key="2">
    <source>
        <dbReference type="Proteomes" id="UP000257109"/>
    </source>
</evidence>
<comment type="caution">
    <text evidence="1">The sequence shown here is derived from an EMBL/GenBank/DDBJ whole genome shotgun (WGS) entry which is preliminary data.</text>
</comment>
<dbReference type="EMBL" id="QJKJ01007991">
    <property type="protein sequence ID" value="RDX81170.1"/>
    <property type="molecule type" value="Genomic_DNA"/>
</dbReference>
<proteinExistence type="predicted"/>
<feature type="non-terminal residue" evidence="1">
    <location>
        <position position="1"/>
    </location>
</feature>
<dbReference type="Proteomes" id="UP000257109">
    <property type="component" value="Unassembled WGS sequence"/>
</dbReference>